<dbReference type="PANTHER" id="PTHR31286:SF180">
    <property type="entry name" value="OS10G0362600 PROTEIN"/>
    <property type="match status" value="1"/>
</dbReference>
<dbReference type="PANTHER" id="PTHR31286">
    <property type="entry name" value="GLYCINE-RICH CELL WALL STRUCTURAL PROTEIN 1.8-LIKE"/>
    <property type="match status" value="1"/>
</dbReference>
<feature type="compositionally biased region" description="Basic residues" evidence="1">
    <location>
        <begin position="18"/>
        <end position="31"/>
    </location>
</feature>
<reference evidence="2 3" key="1">
    <citation type="journal article" date="2018" name="Mol. Plant">
        <title>The genome of Artemisia annua provides insight into the evolution of Asteraceae family and artemisinin biosynthesis.</title>
        <authorList>
            <person name="Shen Q."/>
            <person name="Zhang L."/>
            <person name="Liao Z."/>
            <person name="Wang S."/>
            <person name="Yan T."/>
            <person name="Shi P."/>
            <person name="Liu M."/>
            <person name="Fu X."/>
            <person name="Pan Q."/>
            <person name="Wang Y."/>
            <person name="Lv Z."/>
            <person name="Lu X."/>
            <person name="Zhang F."/>
            <person name="Jiang W."/>
            <person name="Ma Y."/>
            <person name="Chen M."/>
            <person name="Hao X."/>
            <person name="Li L."/>
            <person name="Tang Y."/>
            <person name="Lv G."/>
            <person name="Zhou Y."/>
            <person name="Sun X."/>
            <person name="Brodelius P.E."/>
            <person name="Rose J.K.C."/>
            <person name="Tang K."/>
        </authorList>
    </citation>
    <scope>NUCLEOTIDE SEQUENCE [LARGE SCALE GENOMIC DNA]</scope>
    <source>
        <strain evidence="3">cv. Huhao1</strain>
        <tissue evidence="2">Leaf</tissue>
    </source>
</reference>
<accession>A0A2U1Q4D7</accession>
<feature type="region of interest" description="Disordered" evidence="1">
    <location>
        <begin position="1099"/>
        <end position="1132"/>
    </location>
</feature>
<feature type="region of interest" description="Disordered" evidence="1">
    <location>
        <begin position="1"/>
        <end position="61"/>
    </location>
</feature>
<dbReference type="AlphaFoldDB" id="A0A2U1Q4D7"/>
<protein>
    <submittedName>
        <fullName evidence="2">Uncharacterized protein</fullName>
    </submittedName>
</protein>
<dbReference type="InterPro" id="IPR040256">
    <property type="entry name" value="At4g02000-like"/>
</dbReference>
<feature type="region of interest" description="Disordered" evidence="1">
    <location>
        <begin position="891"/>
        <end position="955"/>
    </location>
</feature>
<feature type="compositionally biased region" description="Low complexity" evidence="1">
    <location>
        <begin position="930"/>
        <end position="945"/>
    </location>
</feature>
<evidence type="ECO:0000313" key="3">
    <source>
        <dbReference type="Proteomes" id="UP000245207"/>
    </source>
</evidence>
<name>A0A2U1Q4D7_ARTAN</name>
<organism evidence="2 3">
    <name type="scientific">Artemisia annua</name>
    <name type="common">Sweet wormwood</name>
    <dbReference type="NCBI Taxonomy" id="35608"/>
    <lineage>
        <taxon>Eukaryota</taxon>
        <taxon>Viridiplantae</taxon>
        <taxon>Streptophyta</taxon>
        <taxon>Embryophyta</taxon>
        <taxon>Tracheophyta</taxon>
        <taxon>Spermatophyta</taxon>
        <taxon>Magnoliopsida</taxon>
        <taxon>eudicotyledons</taxon>
        <taxon>Gunneridae</taxon>
        <taxon>Pentapetalae</taxon>
        <taxon>asterids</taxon>
        <taxon>campanulids</taxon>
        <taxon>Asterales</taxon>
        <taxon>Asteraceae</taxon>
        <taxon>Asteroideae</taxon>
        <taxon>Anthemideae</taxon>
        <taxon>Artemisiinae</taxon>
        <taxon>Artemisia</taxon>
    </lineage>
</organism>
<feature type="compositionally biased region" description="Polar residues" evidence="1">
    <location>
        <begin position="1123"/>
        <end position="1132"/>
    </location>
</feature>
<dbReference type="Proteomes" id="UP000245207">
    <property type="component" value="Unassembled WGS sequence"/>
</dbReference>
<dbReference type="EMBL" id="PKPP01000428">
    <property type="protein sequence ID" value="PWA92890.1"/>
    <property type="molecule type" value="Genomic_DNA"/>
</dbReference>
<feature type="compositionally biased region" description="Polar residues" evidence="1">
    <location>
        <begin position="906"/>
        <end position="929"/>
    </location>
</feature>
<dbReference type="OrthoDB" id="1939300at2759"/>
<comment type="caution">
    <text evidence="2">The sequence shown here is derived from an EMBL/GenBank/DDBJ whole genome shotgun (WGS) entry which is preliminary data.</text>
</comment>
<proteinExistence type="predicted"/>
<feature type="compositionally biased region" description="Basic and acidic residues" evidence="1">
    <location>
        <begin position="946"/>
        <end position="955"/>
    </location>
</feature>
<gene>
    <name evidence="2" type="ORF">CTI12_AA077870</name>
</gene>
<sequence length="1132" mass="121823">MEDKEDKNKTVDHNVVLCKRKNLKKPKRQRDKIKLSEDGQKEDVSVGPTRETKNKTRTKVTNETHAPTINSTLVNRNGNYSTPSRKFWVVLELVMVMLIKPSPKTRVIHLAINLNPNLFDMPIDNNKPLDPLIQEFCELTGMSSANMSHTVVGISSSRVKEGKPRRHRHGIKIKVSTHGSASAGAGSILKRLRSSKSGAIEPNLQFAVGSTSVVSSTLRSVDHDKNSNDGSFINDPIVKSPIVSTQSVPVAKSCGPETDMDLGGIGDVGNATDVHISSKDGMTCAKTSMDCDIAGPSVGVVQPSIGVVGNASVANSNVMDGIANGRGSSEFEFGKNNGAKGILKKPVVPLLSVQFGSNVMGNPFFKNSGKSGVNGWNSSEGNLFGPSLFHKLGNNNVWTAKNSGVRAVNADGSINVESFAEKMKKGMEDRELLMNYEPQCVSKQDNGTRRIQFSVDDNKSGAIEPNLQFAVGSTSVVSSTLRSVDHDKTNSNDGSFINDPIVKIPIVSTQSVPVAKSCGPETDMDLGGIGDVGNATDVHISSKDGMTCAKTGMDCDIAGPSVGVVQPSIGVVGNASVANSNVMDGIANGRGSSEFEFGKNDGAKGILKKPVVPLLSMQFGSNVMGNPFFKNFGKSGVNGWNSSEGNLFGPSLFHKLGNNNVWTAKNSGVKAVNADGSINDNGTRRIQFSVDDIKVGSEACSLQLYGYFVGTSMDYRIVNSNLSKMWRVYGIDGITKTSSGVFISNLRPGIWLEKVEASTIPIWVYVYNIPMELCNGASIGKIMSGIGKPMLMDKMTKERCLKKSGKLDFARVLVEVSANEDLPEVLEISYPPIGNRPARIGKLDVKYQWKPPCVLIARLLGTILLVGKGKSQVVDDNDSFVTVGKNNKPVYVHNNVSSSSQQSRSGAGNNAQVRGSQNVSRQSFGNSWQSKGRGNNKMGSSSGNNGKKDSTSQINDKVDKGINKAYVKNGSVSQANVKSTSVSQENFKPKVLVRGSSSYSAKDGFLVNDVPVTNSFEALASQTLEDKENEVIVSMEEEYSKVIEPRLMQEVIDVMESGVFPSLSTRMKWSLTQMDFFYNICHKYGLEPTFEEDDVASVDGDLANEMRPEYEVDGGQDQGNIGAKNSNHVSND</sequence>
<evidence type="ECO:0000256" key="1">
    <source>
        <dbReference type="SAM" id="MobiDB-lite"/>
    </source>
</evidence>
<feature type="compositionally biased region" description="Basic and acidic residues" evidence="1">
    <location>
        <begin position="1"/>
        <end position="12"/>
    </location>
</feature>
<keyword evidence="3" id="KW-1185">Reference proteome</keyword>
<feature type="compositionally biased region" description="Basic and acidic residues" evidence="1">
    <location>
        <begin position="32"/>
        <end position="54"/>
    </location>
</feature>
<evidence type="ECO:0000313" key="2">
    <source>
        <dbReference type="EMBL" id="PWA92890.1"/>
    </source>
</evidence>